<keyword evidence="4" id="KW-0539">Nucleus</keyword>
<evidence type="ECO:0000259" key="5">
    <source>
        <dbReference type="PROSITE" id="PS50166"/>
    </source>
</evidence>
<dbReference type="GO" id="GO:0031267">
    <property type="term" value="F:small GTPase binding"/>
    <property type="evidence" value="ECO:0007669"/>
    <property type="project" value="InterPro"/>
</dbReference>
<keyword evidence="3" id="KW-0813">Transport</keyword>
<evidence type="ECO:0000256" key="2">
    <source>
        <dbReference type="ARBA" id="ARBA00007991"/>
    </source>
</evidence>
<comment type="similarity">
    <text evidence="2">Belongs to the importin beta family.</text>
</comment>
<comment type="caution">
    <text evidence="6">The sequence shown here is derived from an EMBL/GenBank/DDBJ whole genome shotgun (WGS) entry which is preliminary data.</text>
</comment>
<reference evidence="6 7" key="1">
    <citation type="submission" date="2020-08" db="EMBL/GenBank/DDBJ databases">
        <title>Plant Genome Project.</title>
        <authorList>
            <person name="Zhang R.-G."/>
        </authorList>
    </citation>
    <scope>NUCLEOTIDE SEQUENCE [LARGE SCALE GENOMIC DNA]</scope>
    <source>
        <tissue evidence="6">Rhizome</tissue>
    </source>
</reference>
<dbReference type="Proteomes" id="UP000734854">
    <property type="component" value="Unassembled WGS sequence"/>
</dbReference>
<dbReference type="PROSITE" id="PS50166">
    <property type="entry name" value="IMPORTIN_B_NT"/>
    <property type="match status" value="1"/>
</dbReference>
<accession>A0A8J5KNF0</accession>
<gene>
    <name evidence="6" type="ORF">ZIOFF_060053</name>
</gene>
<evidence type="ECO:0000256" key="3">
    <source>
        <dbReference type="ARBA" id="ARBA00022448"/>
    </source>
</evidence>
<dbReference type="InterPro" id="IPR016024">
    <property type="entry name" value="ARM-type_fold"/>
</dbReference>
<dbReference type="PANTHER" id="PTHR10997:SF7">
    <property type="entry name" value="IMPORTIN-11"/>
    <property type="match status" value="1"/>
</dbReference>
<dbReference type="EMBL" id="JACMSC010000016">
    <property type="protein sequence ID" value="KAG6483408.1"/>
    <property type="molecule type" value="Genomic_DNA"/>
</dbReference>
<dbReference type="FunFam" id="1.25.10.10:FF:001096">
    <property type="entry name" value="Predicted protein"/>
    <property type="match status" value="1"/>
</dbReference>
<name>A0A8J5KNF0_ZINOF</name>
<proteinExistence type="inferred from homology"/>
<dbReference type="SMART" id="SM00913">
    <property type="entry name" value="IBN_N"/>
    <property type="match status" value="1"/>
</dbReference>
<sequence length="962" mass="107879">MSLSAADLHTVYSFLSNALSIDESTRKQAESALAQCENRPGFCSCLLEIIAARDSGCRDDARLLASVYFKNSISRYWRHRRDTSGISNDEKNHIRTKLLLHLREENTQIAIQLAVLVAKIARIDYPKEWPELFSILGQQLQSPDTLTSHRVFMIASQLFEFTWNLWKNDVQTILQTFSTISQSVITNSLVEHGHDLIIICERWLLCLKIIRQLIISGYPSDTTSAQEVLLVKEVCPVLLSAIQSFLPYYPAFRERQAQLCDFTKRSCTKLVKTLVVLQARHPYSFGDQTVLPAIIDFSLNMITNPDATIVSFEQFLIQCMVLVKSVLECKEYKPSLTGRVISESAASLSLEQRKKNISTAVSEMIKTILPSDRVILLCNVLIRRYFIFSAKDMDEWHQNPENFHHDQDMVQWTERLRPCAEALYIVLFENYKDLLSPIVVSILNEAMSGSPPLETEISHAMLLKDAAYTAAGHVYYELSNFLNFSDWFQGSLSIELSNKHPNMCIIHRKIAFILGQWASEIKGDTRKLVYHALIRLLQDNDIAVKLAACRSLCYLVQDTNFSEHDFSEHLPTCWSSCFKLMEEVEEFDSKIWEESTGESLLQIQLLVALRNFVCSLGHQSSICSNLLLPILKSGINIDNPDSLNLLEDSILLLEATLSNAPSMVPQLFDFFPYLVVILERSFDYLQVATSIIEEYIIFGGIEFLNRHVSSLAKILDHIVGSVNEKGMLSTLPAIDLLVQCFPTEAPPLIAGVLQKLILICLSQQDGDHPSRTTVVTSSAAILARVLVMNTNYFAQLVSEPALQQSGFSVNQNILLALADIWVDKIDSATVIQRKIYALALCIMLTLRMPQIIDILDDILSACTGVILGGGDETTTSEDDSGGDTTSSLALNSDGIGYAGISSKDLRMRQIKDSDPIRQFSLENMLNENLKACAAFHGDASFNAAISRIHPSAFAQLQQALKM</sequence>
<dbReference type="GO" id="GO:0005635">
    <property type="term" value="C:nuclear envelope"/>
    <property type="evidence" value="ECO:0007669"/>
    <property type="project" value="TreeGrafter"/>
</dbReference>
<evidence type="ECO:0000256" key="1">
    <source>
        <dbReference type="ARBA" id="ARBA00004123"/>
    </source>
</evidence>
<dbReference type="GO" id="GO:0005829">
    <property type="term" value="C:cytosol"/>
    <property type="evidence" value="ECO:0007669"/>
    <property type="project" value="TreeGrafter"/>
</dbReference>
<evidence type="ECO:0000313" key="7">
    <source>
        <dbReference type="Proteomes" id="UP000734854"/>
    </source>
</evidence>
<protein>
    <recommendedName>
        <fullName evidence="5">Importin N-terminal domain-containing protein</fullName>
    </recommendedName>
</protein>
<dbReference type="AlphaFoldDB" id="A0A8J5KNF0"/>
<dbReference type="GO" id="GO:0006606">
    <property type="term" value="P:protein import into nucleus"/>
    <property type="evidence" value="ECO:0007669"/>
    <property type="project" value="TreeGrafter"/>
</dbReference>
<dbReference type="InterPro" id="IPR001494">
    <property type="entry name" value="Importin-beta_N"/>
</dbReference>
<dbReference type="PANTHER" id="PTHR10997">
    <property type="entry name" value="IMPORTIN-7, 8, 11"/>
    <property type="match status" value="1"/>
</dbReference>
<keyword evidence="7" id="KW-1185">Reference proteome</keyword>
<dbReference type="Pfam" id="PF25758">
    <property type="entry name" value="TPR_IPO11"/>
    <property type="match status" value="1"/>
</dbReference>
<evidence type="ECO:0000313" key="6">
    <source>
        <dbReference type="EMBL" id="KAG6483408.1"/>
    </source>
</evidence>
<dbReference type="InterPro" id="IPR011989">
    <property type="entry name" value="ARM-like"/>
</dbReference>
<evidence type="ECO:0000256" key="4">
    <source>
        <dbReference type="ARBA" id="ARBA00023242"/>
    </source>
</evidence>
<dbReference type="InterPro" id="IPR058669">
    <property type="entry name" value="TPR_IPO7/11-like"/>
</dbReference>
<organism evidence="6 7">
    <name type="scientific">Zingiber officinale</name>
    <name type="common">Ginger</name>
    <name type="synonym">Amomum zingiber</name>
    <dbReference type="NCBI Taxonomy" id="94328"/>
    <lineage>
        <taxon>Eukaryota</taxon>
        <taxon>Viridiplantae</taxon>
        <taxon>Streptophyta</taxon>
        <taxon>Embryophyta</taxon>
        <taxon>Tracheophyta</taxon>
        <taxon>Spermatophyta</taxon>
        <taxon>Magnoliopsida</taxon>
        <taxon>Liliopsida</taxon>
        <taxon>Zingiberales</taxon>
        <taxon>Zingiberaceae</taxon>
        <taxon>Zingiber</taxon>
    </lineage>
</organism>
<dbReference type="Gene3D" id="1.25.10.10">
    <property type="entry name" value="Leucine-rich Repeat Variant"/>
    <property type="match status" value="1"/>
</dbReference>
<dbReference type="SUPFAM" id="SSF48371">
    <property type="entry name" value="ARM repeat"/>
    <property type="match status" value="1"/>
</dbReference>
<feature type="domain" description="Importin N-terminal" evidence="5">
    <location>
        <begin position="29"/>
        <end position="104"/>
    </location>
</feature>
<comment type="subcellular location">
    <subcellularLocation>
        <location evidence="1">Nucleus</location>
    </subcellularLocation>
</comment>
<dbReference type="Pfam" id="PF03810">
    <property type="entry name" value="IBN_N"/>
    <property type="match status" value="1"/>
</dbReference>